<accession>A0A6J6FEA7</accession>
<name>A0A6J6FEA7_9ZZZZ</name>
<dbReference type="EMBL" id="CAEZTS010000142">
    <property type="protein sequence ID" value="CAB4587232.1"/>
    <property type="molecule type" value="Genomic_DNA"/>
</dbReference>
<organism evidence="1">
    <name type="scientific">freshwater metagenome</name>
    <dbReference type="NCBI Taxonomy" id="449393"/>
    <lineage>
        <taxon>unclassified sequences</taxon>
        <taxon>metagenomes</taxon>
        <taxon>ecological metagenomes</taxon>
    </lineage>
</organism>
<gene>
    <name evidence="1" type="ORF">UFOPK1722_01427</name>
</gene>
<sequence>MPNARAASISAVSKSPAPCGCRYRWSVEVVQPERANSAKPTNALTCTASSSMARHSGYSDCNHPNNGLSVMGGNARVRFW</sequence>
<protein>
    <submittedName>
        <fullName evidence="1">Unannotated protein</fullName>
    </submittedName>
</protein>
<dbReference type="AlphaFoldDB" id="A0A6J6FEA7"/>
<proteinExistence type="predicted"/>
<evidence type="ECO:0000313" key="1">
    <source>
        <dbReference type="EMBL" id="CAB4587232.1"/>
    </source>
</evidence>
<reference evidence="1" key="1">
    <citation type="submission" date="2020-05" db="EMBL/GenBank/DDBJ databases">
        <authorList>
            <person name="Chiriac C."/>
            <person name="Salcher M."/>
            <person name="Ghai R."/>
            <person name="Kavagutti S V."/>
        </authorList>
    </citation>
    <scope>NUCLEOTIDE SEQUENCE</scope>
</reference>